<reference evidence="1 2" key="1">
    <citation type="submission" date="2024-09" db="EMBL/GenBank/DDBJ databases">
        <title>Chromosome-scale assembly of Riccia fluitans.</title>
        <authorList>
            <person name="Paukszto L."/>
            <person name="Sawicki J."/>
            <person name="Karawczyk K."/>
            <person name="Piernik-Szablinska J."/>
            <person name="Szczecinska M."/>
            <person name="Mazdziarz M."/>
        </authorList>
    </citation>
    <scope>NUCLEOTIDE SEQUENCE [LARGE SCALE GENOMIC DNA]</scope>
    <source>
        <strain evidence="1">Rf_01</strain>
        <tissue evidence="1">Aerial parts of the thallus</tissue>
    </source>
</reference>
<name>A0ABD1Y632_9MARC</name>
<dbReference type="SUPFAM" id="SSF64484">
    <property type="entry name" value="beta and beta-prime subunits of DNA dependent RNA-polymerase"/>
    <property type="match status" value="1"/>
</dbReference>
<comment type="caution">
    <text evidence="1">The sequence shown here is derived from an EMBL/GenBank/DDBJ whole genome shotgun (WGS) entry which is preliminary data.</text>
</comment>
<organism evidence="1 2">
    <name type="scientific">Riccia fluitans</name>
    <dbReference type="NCBI Taxonomy" id="41844"/>
    <lineage>
        <taxon>Eukaryota</taxon>
        <taxon>Viridiplantae</taxon>
        <taxon>Streptophyta</taxon>
        <taxon>Embryophyta</taxon>
        <taxon>Marchantiophyta</taxon>
        <taxon>Marchantiopsida</taxon>
        <taxon>Marchantiidae</taxon>
        <taxon>Marchantiales</taxon>
        <taxon>Ricciaceae</taxon>
        <taxon>Riccia</taxon>
    </lineage>
</organism>
<evidence type="ECO:0000313" key="1">
    <source>
        <dbReference type="EMBL" id="KAL2622128.1"/>
    </source>
</evidence>
<keyword evidence="2" id="KW-1185">Reference proteome</keyword>
<evidence type="ECO:0000313" key="2">
    <source>
        <dbReference type="Proteomes" id="UP001605036"/>
    </source>
</evidence>
<evidence type="ECO:0008006" key="3">
    <source>
        <dbReference type="Google" id="ProtNLM"/>
    </source>
</evidence>
<dbReference type="EMBL" id="JBHFFA010000006">
    <property type="protein sequence ID" value="KAL2622128.1"/>
    <property type="molecule type" value="Genomic_DNA"/>
</dbReference>
<sequence>MVHPADTGRANQFDEELVLEVTVKQEYSTARGKPWKIINESCKLMTDYIDWKRSSPYSIQEIHTIFGIEAAHDTLTKRLGLAAGDYVGKKHLKLVADFWPILEKFTAPMKHFMERGERAFVRALKACWRHLYLAKGLL</sequence>
<protein>
    <recommendedName>
        <fullName evidence="3">Transposase</fullName>
    </recommendedName>
</protein>
<accession>A0ABD1Y632</accession>
<dbReference type="Proteomes" id="UP001605036">
    <property type="component" value="Unassembled WGS sequence"/>
</dbReference>
<gene>
    <name evidence="1" type="ORF">R1flu_002333</name>
</gene>
<proteinExistence type="predicted"/>
<dbReference type="AlphaFoldDB" id="A0ABD1Y632"/>